<name>A0ABX9WBB1_9ACTN</name>
<evidence type="ECO:0000313" key="4">
    <source>
        <dbReference type="Proteomes" id="UP000280698"/>
    </source>
</evidence>
<dbReference type="InterPro" id="IPR050792">
    <property type="entry name" value="ADP-ribosylglycohydrolase"/>
</dbReference>
<sequence length="189" mass="20138">MWVRSCSPRCRSAYCRCPCRRSRRSCAPAHRQDRVLCCGRERSCSPARWRRRSPGTPPVRSTVSRSATGLAHVSGSSPLAERLAAVTTLGSLTAEELSRRMGGTEDPVLGVVPAAVAAFLRHPENPAAVIRYAVSLGGATATIAAMAGAVAGARCGGTLLPAAWLRRLRERDRVGEIADALAPNQARRP</sequence>
<keyword evidence="2" id="KW-0378">Hydrolase</keyword>
<dbReference type="PANTHER" id="PTHR16222:SF24">
    <property type="entry name" value="ADP-RIBOSYLHYDROLASE ARH3"/>
    <property type="match status" value="1"/>
</dbReference>
<accession>A0ABX9WBB1</accession>
<protein>
    <recommendedName>
        <fullName evidence="5">ADP-ribosylglycohydrolase</fullName>
    </recommendedName>
</protein>
<dbReference type="PANTHER" id="PTHR16222">
    <property type="entry name" value="ADP-RIBOSYLGLYCOHYDROLASE"/>
    <property type="match status" value="1"/>
</dbReference>
<dbReference type="Gene3D" id="1.10.4080.10">
    <property type="entry name" value="ADP-ribosylation/Crystallin J1"/>
    <property type="match status" value="1"/>
</dbReference>
<dbReference type="SUPFAM" id="SSF101478">
    <property type="entry name" value="ADP-ribosylglycohydrolase"/>
    <property type="match status" value="1"/>
</dbReference>
<dbReference type="InterPro" id="IPR036705">
    <property type="entry name" value="Ribosyl_crysJ1_sf"/>
</dbReference>
<dbReference type="Pfam" id="PF03747">
    <property type="entry name" value="ADP_ribosyl_GH"/>
    <property type="match status" value="1"/>
</dbReference>
<dbReference type="EMBL" id="RJLN01000123">
    <property type="protein sequence ID" value="RNL88654.1"/>
    <property type="molecule type" value="Genomic_DNA"/>
</dbReference>
<comment type="similarity">
    <text evidence="1">Belongs to the ADP-ribosylglycohydrolase family.</text>
</comment>
<gene>
    <name evidence="3" type="ORF">EFE23_25780</name>
</gene>
<evidence type="ECO:0000256" key="2">
    <source>
        <dbReference type="ARBA" id="ARBA00022801"/>
    </source>
</evidence>
<evidence type="ECO:0000313" key="3">
    <source>
        <dbReference type="EMBL" id="RNL88654.1"/>
    </source>
</evidence>
<reference evidence="3 4" key="1">
    <citation type="submission" date="2018-11" db="EMBL/GenBank/DDBJ databases">
        <title>Micromonospora sp. PPF5-17, a new actinomycetes isolated from a hot spring soil.</title>
        <authorList>
            <person name="Thawai C."/>
        </authorList>
    </citation>
    <scope>NUCLEOTIDE SEQUENCE [LARGE SCALE GENOMIC DNA]</scope>
    <source>
        <strain evidence="3 4">PPF5-17</strain>
    </source>
</reference>
<dbReference type="InterPro" id="IPR005502">
    <property type="entry name" value="Ribosyl_crysJ1"/>
</dbReference>
<evidence type="ECO:0008006" key="5">
    <source>
        <dbReference type="Google" id="ProtNLM"/>
    </source>
</evidence>
<dbReference type="RefSeq" id="WP_123243493.1">
    <property type="nucleotide sequence ID" value="NZ_JAAHBY010000123.1"/>
</dbReference>
<keyword evidence="4" id="KW-1185">Reference proteome</keyword>
<dbReference type="Proteomes" id="UP000280698">
    <property type="component" value="Unassembled WGS sequence"/>
</dbReference>
<proteinExistence type="inferred from homology"/>
<comment type="caution">
    <text evidence="3">The sequence shown here is derived from an EMBL/GenBank/DDBJ whole genome shotgun (WGS) entry which is preliminary data.</text>
</comment>
<evidence type="ECO:0000256" key="1">
    <source>
        <dbReference type="ARBA" id="ARBA00010702"/>
    </source>
</evidence>
<organism evidence="3 4">
    <name type="scientific">Micromonospora solifontis</name>
    <dbReference type="NCBI Taxonomy" id="2487138"/>
    <lineage>
        <taxon>Bacteria</taxon>
        <taxon>Bacillati</taxon>
        <taxon>Actinomycetota</taxon>
        <taxon>Actinomycetes</taxon>
        <taxon>Micromonosporales</taxon>
        <taxon>Micromonosporaceae</taxon>
        <taxon>Micromonospora</taxon>
    </lineage>
</organism>